<evidence type="ECO:0000313" key="2">
    <source>
        <dbReference type="EnsemblMetazoa" id="Aqu2.1.03344_001"/>
    </source>
</evidence>
<keyword evidence="1" id="KW-1133">Transmembrane helix</keyword>
<feature type="transmembrane region" description="Helical" evidence="1">
    <location>
        <begin position="94"/>
        <end position="117"/>
    </location>
</feature>
<protein>
    <submittedName>
        <fullName evidence="2">Uncharacterized protein</fullName>
    </submittedName>
</protein>
<keyword evidence="1" id="KW-0472">Membrane</keyword>
<dbReference type="AlphaFoldDB" id="A0A1X7SMM8"/>
<keyword evidence="1" id="KW-0812">Transmembrane</keyword>
<evidence type="ECO:0000256" key="1">
    <source>
        <dbReference type="SAM" id="Phobius"/>
    </source>
</evidence>
<dbReference type="InParanoid" id="A0A1X7SMM8"/>
<organism evidence="2">
    <name type="scientific">Amphimedon queenslandica</name>
    <name type="common">Sponge</name>
    <dbReference type="NCBI Taxonomy" id="400682"/>
    <lineage>
        <taxon>Eukaryota</taxon>
        <taxon>Metazoa</taxon>
        <taxon>Porifera</taxon>
        <taxon>Demospongiae</taxon>
        <taxon>Heteroscleromorpha</taxon>
        <taxon>Haplosclerida</taxon>
        <taxon>Niphatidae</taxon>
        <taxon>Amphimedon</taxon>
    </lineage>
</organism>
<name>A0A1X7SMM8_AMPQE</name>
<dbReference type="EnsemblMetazoa" id="Aqu2.1.03344_001">
    <property type="protein sequence ID" value="Aqu2.1.03344_001"/>
    <property type="gene ID" value="Aqu2.1.03344"/>
</dbReference>
<proteinExistence type="predicted"/>
<accession>A0A1X7SMM8</accession>
<reference evidence="2" key="1">
    <citation type="submission" date="2017-05" db="UniProtKB">
        <authorList>
            <consortium name="EnsemblMetazoa"/>
        </authorList>
    </citation>
    <scope>IDENTIFICATION</scope>
</reference>
<sequence>MKSYLMLQQPTDDQMMTYAISVATLLATARGKSRPLLFMTIQGENIDMDEALCKIQHSHPHILGFGSDLSNMVEFRVVIEKKNVMRTLIWMKHYARYNIAIPIYLALVVIFLIWWSLEWSLRKKMLSHCQAFWPL</sequence>